<accession>A0A4R5W0U6</accession>
<dbReference type="PROSITE" id="PS50887">
    <property type="entry name" value="GGDEF"/>
    <property type="match status" value="1"/>
</dbReference>
<dbReference type="EMBL" id="SMYL01000005">
    <property type="protein sequence ID" value="TDK65635.1"/>
    <property type="molecule type" value="Genomic_DNA"/>
</dbReference>
<dbReference type="PROSITE" id="PS50005">
    <property type="entry name" value="TPR"/>
    <property type="match status" value="1"/>
</dbReference>
<gene>
    <name evidence="7" type="ORF">E2I14_11875</name>
</gene>
<reference evidence="7 8" key="1">
    <citation type="submission" date="2019-03" db="EMBL/GenBank/DDBJ databases">
        <title>Sapientia aquatica gen. nov., sp. nov., isolated from a crater lake.</title>
        <authorList>
            <person name="Felfoldi T."/>
            <person name="Szabo A."/>
            <person name="Toth E."/>
            <person name="Schumann P."/>
            <person name="Keki Z."/>
            <person name="Marialigeti K."/>
            <person name="Mathe I."/>
        </authorList>
    </citation>
    <scope>NUCLEOTIDE SEQUENCE [LARGE SCALE GENOMIC DNA]</scope>
    <source>
        <strain evidence="7 8">SA-152</strain>
    </source>
</reference>
<dbReference type="SMART" id="SM00267">
    <property type="entry name" value="GGDEF"/>
    <property type="match status" value="1"/>
</dbReference>
<dbReference type="SUPFAM" id="SSF55073">
    <property type="entry name" value="Nucleotide cyclase"/>
    <property type="match status" value="1"/>
</dbReference>
<evidence type="ECO:0000256" key="4">
    <source>
        <dbReference type="SAM" id="MobiDB-lite"/>
    </source>
</evidence>
<dbReference type="AlphaFoldDB" id="A0A4R5W0U6"/>
<keyword evidence="5" id="KW-0472">Membrane</keyword>
<dbReference type="OrthoDB" id="9803824at2"/>
<feature type="compositionally biased region" description="Polar residues" evidence="4">
    <location>
        <begin position="599"/>
        <end position="612"/>
    </location>
</feature>
<dbReference type="GO" id="GO:0005886">
    <property type="term" value="C:plasma membrane"/>
    <property type="evidence" value="ECO:0007669"/>
    <property type="project" value="TreeGrafter"/>
</dbReference>
<feature type="region of interest" description="Disordered" evidence="4">
    <location>
        <begin position="592"/>
        <end position="612"/>
    </location>
</feature>
<dbReference type="InterPro" id="IPR043128">
    <property type="entry name" value="Rev_trsase/Diguanyl_cyclase"/>
</dbReference>
<sequence>MATKSSRDRALLQFFVVVVFLFFAGGFLSIVRASESDEVEKSLKHVQQISTSNQQLASKELEELQAQQDKFTPAQLLHFRLIKASLLALFGKHQENISFINGFLNSEDEANTKSKFLYQLTISYLALGEYESALNTMNQGIAILPKVTDAIAQIDTLQSAIDLHNSIHAYQESLEYAQRMFDIQGSKLDISAAKCIASADRADIYVMLKQSSVANDHIKTAIEACDAINWHYISLIVESIGAIDLIENHHYQNGIDAGLTALKAFPESILNTKDATRLEESLATAYLHRGKLEEAEHFALMAYKTADSQKLAQQTEKSLETLALIKRAQGQYASALDYAEKAIEKKNALLDEELQKNIAYQRVKFNVQDQSNQVTMLERQNKILAIEKQLEKKNSENLTLIIALAFIVSAALGLYVWKVTLQKNVFRIKTQIDALTRISTRDHFLSCTEEIVEAHNQFVSLILFDMDFFKRINDNHGHAVGDWVLLAVCQTVSTQLRSGDLFGRLGGEEFAICLPDTDVTTAWQIAQRCRAAIEKINTEPSGVQFPLSASFGIAYLGLNDDRNFPALLEAADKALYQAKAEGRNCVVVSKSMGLPETPTPTTKANESSSIAA</sequence>
<comment type="catalytic activity">
    <reaction evidence="2">
        <text>2 GTP = 3',3'-c-di-GMP + 2 diphosphate</text>
        <dbReference type="Rhea" id="RHEA:24898"/>
        <dbReference type="ChEBI" id="CHEBI:33019"/>
        <dbReference type="ChEBI" id="CHEBI:37565"/>
        <dbReference type="ChEBI" id="CHEBI:58805"/>
        <dbReference type="EC" id="2.7.7.65"/>
    </reaction>
</comment>
<dbReference type="Gene3D" id="3.30.70.270">
    <property type="match status" value="1"/>
</dbReference>
<dbReference type="InterPro" id="IPR050469">
    <property type="entry name" value="Diguanylate_Cyclase"/>
</dbReference>
<proteinExistence type="predicted"/>
<dbReference type="Pfam" id="PF00990">
    <property type="entry name" value="GGDEF"/>
    <property type="match status" value="1"/>
</dbReference>
<evidence type="ECO:0000256" key="5">
    <source>
        <dbReference type="SAM" id="Phobius"/>
    </source>
</evidence>
<keyword evidence="3" id="KW-0802">TPR repeat</keyword>
<dbReference type="RefSeq" id="WP_133328728.1">
    <property type="nucleotide sequence ID" value="NZ_SMYL01000005.1"/>
</dbReference>
<evidence type="ECO:0000256" key="3">
    <source>
        <dbReference type="PROSITE-ProRule" id="PRU00339"/>
    </source>
</evidence>
<dbReference type="Proteomes" id="UP000294829">
    <property type="component" value="Unassembled WGS sequence"/>
</dbReference>
<protein>
    <recommendedName>
        <fullName evidence="1">diguanylate cyclase</fullName>
        <ecNumber evidence="1">2.7.7.65</ecNumber>
    </recommendedName>
</protein>
<dbReference type="InterPro" id="IPR011990">
    <property type="entry name" value="TPR-like_helical_dom_sf"/>
</dbReference>
<dbReference type="SMART" id="SM00028">
    <property type="entry name" value="TPR"/>
    <property type="match status" value="3"/>
</dbReference>
<dbReference type="InterPro" id="IPR000160">
    <property type="entry name" value="GGDEF_dom"/>
</dbReference>
<evidence type="ECO:0000313" key="7">
    <source>
        <dbReference type="EMBL" id="TDK65635.1"/>
    </source>
</evidence>
<dbReference type="PANTHER" id="PTHR45138">
    <property type="entry name" value="REGULATORY COMPONENTS OF SENSORY TRANSDUCTION SYSTEM"/>
    <property type="match status" value="1"/>
</dbReference>
<dbReference type="Gene3D" id="1.25.40.10">
    <property type="entry name" value="Tetratricopeptide repeat domain"/>
    <property type="match status" value="2"/>
</dbReference>
<dbReference type="GO" id="GO:0043709">
    <property type="term" value="P:cell adhesion involved in single-species biofilm formation"/>
    <property type="evidence" value="ECO:0007669"/>
    <property type="project" value="TreeGrafter"/>
</dbReference>
<comment type="caution">
    <text evidence="7">The sequence shown here is derived from an EMBL/GenBank/DDBJ whole genome shotgun (WGS) entry which is preliminary data.</text>
</comment>
<evidence type="ECO:0000256" key="2">
    <source>
        <dbReference type="ARBA" id="ARBA00034247"/>
    </source>
</evidence>
<dbReference type="FunFam" id="3.30.70.270:FF:000001">
    <property type="entry name" value="Diguanylate cyclase domain protein"/>
    <property type="match status" value="1"/>
</dbReference>
<dbReference type="PANTHER" id="PTHR45138:SF9">
    <property type="entry name" value="DIGUANYLATE CYCLASE DGCM-RELATED"/>
    <property type="match status" value="1"/>
</dbReference>
<dbReference type="EC" id="2.7.7.65" evidence="1"/>
<evidence type="ECO:0000313" key="8">
    <source>
        <dbReference type="Proteomes" id="UP000294829"/>
    </source>
</evidence>
<dbReference type="GO" id="GO:1902201">
    <property type="term" value="P:negative regulation of bacterial-type flagellum-dependent cell motility"/>
    <property type="evidence" value="ECO:0007669"/>
    <property type="project" value="TreeGrafter"/>
</dbReference>
<keyword evidence="5" id="KW-0812">Transmembrane</keyword>
<feature type="repeat" description="TPR" evidence="3">
    <location>
        <begin position="114"/>
        <end position="147"/>
    </location>
</feature>
<keyword evidence="5" id="KW-1133">Transmembrane helix</keyword>
<dbReference type="CDD" id="cd01949">
    <property type="entry name" value="GGDEF"/>
    <property type="match status" value="1"/>
</dbReference>
<feature type="domain" description="GGDEF" evidence="6">
    <location>
        <begin position="457"/>
        <end position="591"/>
    </location>
</feature>
<dbReference type="InterPro" id="IPR019734">
    <property type="entry name" value="TPR_rpt"/>
</dbReference>
<name>A0A4R5W0U6_9BURK</name>
<keyword evidence="8" id="KW-1185">Reference proteome</keyword>
<dbReference type="GO" id="GO:0052621">
    <property type="term" value="F:diguanylate cyclase activity"/>
    <property type="evidence" value="ECO:0007669"/>
    <property type="project" value="UniProtKB-EC"/>
</dbReference>
<dbReference type="InterPro" id="IPR029787">
    <property type="entry name" value="Nucleotide_cyclase"/>
</dbReference>
<evidence type="ECO:0000259" key="6">
    <source>
        <dbReference type="PROSITE" id="PS50887"/>
    </source>
</evidence>
<feature type="transmembrane region" description="Helical" evidence="5">
    <location>
        <begin position="398"/>
        <end position="417"/>
    </location>
</feature>
<dbReference type="NCBIfam" id="TIGR00254">
    <property type="entry name" value="GGDEF"/>
    <property type="match status" value="1"/>
</dbReference>
<dbReference type="SUPFAM" id="SSF48452">
    <property type="entry name" value="TPR-like"/>
    <property type="match status" value="2"/>
</dbReference>
<evidence type="ECO:0000256" key="1">
    <source>
        <dbReference type="ARBA" id="ARBA00012528"/>
    </source>
</evidence>
<organism evidence="7 8">
    <name type="scientific">Sapientia aquatica</name>
    <dbReference type="NCBI Taxonomy" id="1549640"/>
    <lineage>
        <taxon>Bacteria</taxon>
        <taxon>Pseudomonadati</taxon>
        <taxon>Pseudomonadota</taxon>
        <taxon>Betaproteobacteria</taxon>
        <taxon>Burkholderiales</taxon>
        <taxon>Oxalobacteraceae</taxon>
        <taxon>Sapientia</taxon>
    </lineage>
</organism>